<name>A0ABR4FJE9_9EURO</name>
<dbReference type="PANTHER" id="PTHR45649">
    <property type="entry name" value="AMINO-ACID PERMEASE BAT1"/>
    <property type="match status" value="1"/>
</dbReference>
<evidence type="ECO:0000313" key="8">
    <source>
        <dbReference type="Proteomes" id="UP001610563"/>
    </source>
</evidence>
<dbReference type="Gene3D" id="1.20.1740.10">
    <property type="entry name" value="Amino acid/polyamine transporter I"/>
    <property type="match status" value="1"/>
</dbReference>
<keyword evidence="4 6" id="KW-1133">Transmembrane helix</keyword>
<keyword evidence="5 6" id="KW-0472">Membrane</keyword>
<comment type="subcellular location">
    <subcellularLocation>
        <location evidence="1">Membrane</location>
        <topology evidence="1">Multi-pass membrane protein</topology>
    </subcellularLocation>
</comment>
<evidence type="ECO:0000313" key="7">
    <source>
        <dbReference type="EMBL" id="KAL2783371.1"/>
    </source>
</evidence>
<keyword evidence="3 6" id="KW-0812">Transmembrane</keyword>
<proteinExistence type="predicted"/>
<evidence type="ECO:0000256" key="1">
    <source>
        <dbReference type="ARBA" id="ARBA00004141"/>
    </source>
</evidence>
<keyword evidence="2" id="KW-0813">Transport</keyword>
<organism evidence="7 8">
    <name type="scientific">Aspergillus keveii</name>
    <dbReference type="NCBI Taxonomy" id="714993"/>
    <lineage>
        <taxon>Eukaryota</taxon>
        <taxon>Fungi</taxon>
        <taxon>Dikarya</taxon>
        <taxon>Ascomycota</taxon>
        <taxon>Pezizomycotina</taxon>
        <taxon>Eurotiomycetes</taxon>
        <taxon>Eurotiomycetidae</taxon>
        <taxon>Eurotiales</taxon>
        <taxon>Aspergillaceae</taxon>
        <taxon>Aspergillus</taxon>
        <taxon>Aspergillus subgen. Nidulantes</taxon>
    </lineage>
</organism>
<evidence type="ECO:0000256" key="4">
    <source>
        <dbReference type="ARBA" id="ARBA00022989"/>
    </source>
</evidence>
<evidence type="ECO:0008006" key="9">
    <source>
        <dbReference type="Google" id="ProtNLM"/>
    </source>
</evidence>
<evidence type="ECO:0000256" key="6">
    <source>
        <dbReference type="SAM" id="Phobius"/>
    </source>
</evidence>
<dbReference type="PANTHER" id="PTHR45649:SF16">
    <property type="entry name" value="7-KETO 8-AMINOPELARGONIC ACID TRANSPORTER"/>
    <property type="match status" value="1"/>
</dbReference>
<accession>A0ABR4FJE9</accession>
<comment type="caution">
    <text evidence="7">The sequence shown here is derived from an EMBL/GenBank/DDBJ whole genome shotgun (WGS) entry which is preliminary data.</text>
</comment>
<feature type="transmembrane region" description="Helical" evidence="6">
    <location>
        <begin position="15"/>
        <end position="38"/>
    </location>
</feature>
<keyword evidence="8" id="KW-1185">Reference proteome</keyword>
<evidence type="ECO:0000256" key="5">
    <source>
        <dbReference type="ARBA" id="ARBA00023136"/>
    </source>
</evidence>
<evidence type="ECO:0000256" key="3">
    <source>
        <dbReference type="ARBA" id="ARBA00022692"/>
    </source>
</evidence>
<sequence length="121" mass="12703">MIGIQFAVAAPPLAIPSYTVLIVGAGGSPFFFWAFLLAAAGRMSIAFSLAELASAYLDASGQVYWTAAAVENPRWKGFLSYFSGAMTFFGWIFACGGGAVLAAQFITALGILVNEAYSPSR</sequence>
<dbReference type="Proteomes" id="UP001610563">
    <property type="component" value="Unassembled WGS sequence"/>
</dbReference>
<reference evidence="7 8" key="1">
    <citation type="submission" date="2024-07" db="EMBL/GenBank/DDBJ databases">
        <title>Section-level genome sequencing and comparative genomics of Aspergillus sections Usti and Cavernicolus.</title>
        <authorList>
            <consortium name="Lawrence Berkeley National Laboratory"/>
            <person name="Nybo J.L."/>
            <person name="Vesth T.C."/>
            <person name="Theobald S."/>
            <person name="Frisvad J.C."/>
            <person name="Larsen T.O."/>
            <person name="Kjaerboelling I."/>
            <person name="Rothschild-Mancinelli K."/>
            <person name="Lyhne E.K."/>
            <person name="Kogle M.E."/>
            <person name="Barry K."/>
            <person name="Clum A."/>
            <person name="Na H."/>
            <person name="Ledsgaard L."/>
            <person name="Lin J."/>
            <person name="Lipzen A."/>
            <person name="Kuo A."/>
            <person name="Riley R."/>
            <person name="Mondo S."/>
            <person name="Labutti K."/>
            <person name="Haridas S."/>
            <person name="Pangalinan J."/>
            <person name="Salamov A.A."/>
            <person name="Simmons B.A."/>
            <person name="Magnuson J.K."/>
            <person name="Chen J."/>
            <person name="Drula E."/>
            <person name="Henrissat B."/>
            <person name="Wiebenga A."/>
            <person name="Lubbers R.J."/>
            <person name="Gomes A.C."/>
            <person name="Makela M.R."/>
            <person name="Stajich J."/>
            <person name="Grigoriev I.V."/>
            <person name="Mortensen U.H."/>
            <person name="De Vries R.P."/>
            <person name="Baker S.E."/>
            <person name="Andersen M.R."/>
        </authorList>
    </citation>
    <scope>NUCLEOTIDE SEQUENCE [LARGE SCALE GENOMIC DNA]</scope>
    <source>
        <strain evidence="7 8">CBS 209.92</strain>
    </source>
</reference>
<feature type="transmembrane region" description="Helical" evidence="6">
    <location>
        <begin position="88"/>
        <end position="113"/>
    </location>
</feature>
<evidence type="ECO:0000256" key="2">
    <source>
        <dbReference type="ARBA" id="ARBA00022448"/>
    </source>
</evidence>
<dbReference type="EMBL" id="JBFTWV010000242">
    <property type="protein sequence ID" value="KAL2783371.1"/>
    <property type="molecule type" value="Genomic_DNA"/>
</dbReference>
<protein>
    <recommendedName>
        <fullName evidence="9">APC family permease</fullName>
    </recommendedName>
</protein>
<gene>
    <name evidence="7" type="ORF">BJX66DRAFT_344998</name>
</gene>